<dbReference type="RefSeq" id="WP_115389480.1">
    <property type="nucleotide sequence ID" value="NZ_JADZHC010000092.1"/>
</dbReference>
<evidence type="ECO:0000313" key="3">
    <source>
        <dbReference type="EMBL" id="SUI59994.1"/>
    </source>
</evidence>
<dbReference type="InterPro" id="IPR038610">
    <property type="entry name" value="FliK-like_C_sf"/>
</dbReference>
<keyword evidence="3" id="KW-0966">Cell projection</keyword>
<evidence type="ECO:0000259" key="2">
    <source>
        <dbReference type="Pfam" id="PF02120"/>
    </source>
</evidence>
<evidence type="ECO:0000256" key="1">
    <source>
        <dbReference type="SAM" id="MobiDB-lite"/>
    </source>
</evidence>
<dbReference type="InterPro" id="IPR021136">
    <property type="entry name" value="Flagellar_hook_control-like_C"/>
</dbReference>
<dbReference type="CDD" id="cd17470">
    <property type="entry name" value="T3SS_Flik_C"/>
    <property type="match status" value="1"/>
</dbReference>
<feature type="compositionally biased region" description="Basic and acidic residues" evidence="1">
    <location>
        <begin position="388"/>
        <end position="410"/>
    </location>
</feature>
<keyword evidence="3" id="KW-0969">Cilium</keyword>
<reference evidence="3 4" key="1">
    <citation type="submission" date="2018-06" db="EMBL/GenBank/DDBJ databases">
        <authorList>
            <consortium name="Pathogen Informatics"/>
            <person name="Doyle S."/>
        </authorList>
    </citation>
    <scope>NUCLEOTIDE SEQUENCE [LARGE SCALE GENOMIC DNA]</scope>
    <source>
        <strain evidence="3 4">NCTC10738</strain>
    </source>
</reference>
<sequence length="410" mass="43294">MSIALIPALAETPAKKVPLSAHPDSSGRKDSYRQEEQSLSQAATQPANSTASGMNAKAQGAQEKGSQVKTTQGQSSTVEDRESGTESAGEMSANTVVAQELLPPLMQPTAIHVTTPPGAPLAQLQGQGHDENTVPPLAGITAQGIVGTQQTNLSLAGISQPVAANPLNGEGRGAGDMRGQSLQLAAAFPQAASQVSSAIAEAKGTPFLPVGTMAQTAMPSQQLTVNAAAQLAAWHADPSSKPVAELGLQPEVAALTSERPGVSQWGPLPLSAQGTQVQHARELLLPLRDQLRFQIDQRIQTAELQLTPPELGRIELNIRLDGDRLHIQMHAANNHVRDALLSGLERLRSELAMEHKGNISLDVATDSERHQPEQDAREGYAGAIASSRVDETKGDTEAERRRDRQLNLLA</sequence>
<dbReference type="PANTHER" id="PTHR37533:SF2">
    <property type="entry name" value="FLAGELLAR HOOK-LENGTH CONTROL PROTEIN"/>
    <property type="match status" value="1"/>
</dbReference>
<proteinExistence type="predicted"/>
<keyword evidence="4" id="KW-1185">Reference proteome</keyword>
<feature type="region of interest" description="Disordered" evidence="1">
    <location>
        <begin position="362"/>
        <end position="410"/>
    </location>
</feature>
<dbReference type="EMBL" id="UGYO01000001">
    <property type="protein sequence ID" value="SUI59994.1"/>
    <property type="molecule type" value="Genomic_DNA"/>
</dbReference>
<feature type="compositionally biased region" description="Basic and acidic residues" evidence="1">
    <location>
        <begin position="25"/>
        <end position="36"/>
    </location>
</feature>
<keyword evidence="3" id="KW-0282">Flagellum</keyword>
<feature type="domain" description="Flagellar hook-length control protein-like C-terminal" evidence="2">
    <location>
        <begin position="290"/>
        <end position="371"/>
    </location>
</feature>
<accession>A0A379ZED2</accession>
<organism evidence="3 4">
    <name type="scientific">Shewanella algae</name>
    <dbReference type="NCBI Taxonomy" id="38313"/>
    <lineage>
        <taxon>Bacteria</taxon>
        <taxon>Pseudomonadati</taxon>
        <taxon>Pseudomonadota</taxon>
        <taxon>Gammaproteobacteria</taxon>
        <taxon>Alteromonadales</taxon>
        <taxon>Shewanellaceae</taxon>
        <taxon>Shewanella</taxon>
    </lineage>
</organism>
<feature type="region of interest" description="Disordered" evidence="1">
    <location>
        <begin position="1"/>
        <end position="91"/>
    </location>
</feature>
<name>A0A379ZED2_9GAMM</name>
<gene>
    <name evidence="3" type="primary">fliK_2</name>
    <name evidence="3" type="ORF">NCTC10738_01525</name>
</gene>
<feature type="compositionally biased region" description="Polar residues" evidence="1">
    <location>
        <begin position="37"/>
        <end position="53"/>
    </location>
</feature>
<dbReference type="Proteomes" id="UP000254069">
    <property type="component" value="Unassembled WGS sequence"/>
</dbReference>
<feature type="compositionally biased region" description="Polar residues" evidence="1">
    <location>
        <begin position="64"/>
        <end position="77"/>
    </location>
</feature>
<evidence type="ECO:0000313" key="4">
    <source>
        <dbReference type="Proteomes" id="UP000254069"/>
    </source>
</evidence>
<protein>
    <submittedName>
        <fullName evidence="3">Flagellar hook-length control protein</fullName>
    </submittedName>
</protein>
<dbReference type="PANTHER" id="PTHR37533">
    <property type="entry name" value="FLAGELLAR HOOK-LENGTH CONTROL PROTEIN"/>
    <property type="match status" value="1"/>
</dbReference>
<dbReference type="Pfam" id="PF02120">
    <property type="entry name" value="Flg_hook"/>
    <property type="match status" value="1"/>
</dbReference>
<feature type="compositionally biased region" description="Basic and acidic residues" evidence="1">
    <location>
        <begin position="366"/>
        <end position="378"/>
    </location>
</feature>
<dbReference type="InterPro" id="IPR052563">
    <property type="entry name" value="FliK"/>
</dbReference>
<dbReference type="Gene3D" id="3.30.750.140">
    <property type="match status" value="1"/>
</dbReference>
<dbReference type="AlphaFoldDB" id="A0A379ZED2"/>